<dbReference type="Pfam" id="PF07811">
    <property type="entry name" value="TadE"/>
    <property type="match status" value="1"/>
</dbReference>
<dbReference type="InterPro" id="IPR012495">
    <property type="entry name" value="TadE-like_dom"/>
</dbReference>
<evidence type="ECO:0000259" key="1">
    <source>
        <dbReference type="Pfam" id="PF07811"/>
    </source>
</evidence>
<dbReference type="AlphaFoldDB" id="A0A517ZG21"/>
<sequence length="135" mass="14800">MMPVFAVFIAGIMEFGHAYLVINTLNAAAKRAARYGAVEDISTSDVVAKANSILVAARAASDATIYVKDASVFDTEGVDPDQISYSSLPDIELLDAEDRQLYVVRIEVNYDDVALMPPFWAKNIRLSGQSVMRHE</sequence>
<accession>A0A517ZG21</accession>
<reference evidence="2 3" key="1">
    <citation type="submission" date="2019-02" db="EMBL/GenBank/DDBJ databases">
        <title>Deep-cultivation of Planctomycetes and their phenomic and genomic characterization uncovers novel biology.</title>
        <authorList>
            <person name="Wiegand S."/>
            <person name="Jogler M."/>
            <person name="Boedeker C."/>
            <person name="Pinto D."/>
            <person name="Vollmers J."/>
            <person name="Rivas-Marin E."/>
            <person name="Kohn T."/>
            <person name="Peeters S.H."/>
            <person name="Heuer A."/>
            <person name="Rast P."/>
            <person name="Oberbeckmann S."/>
            <person name="Bunk B."/>
            <person name="Jeske O."/>
            <person name="Meyerdierks A."/>
            <person name="Storesund J.E."/>
            <person name="Kallscheuer N."/>
            <person name="Luecker S."/>
            <person name="Lage O.M."/>
            <person name="Pohl T."/>
            <person name="Merkel B.J."/>
            <person name="Hornburger P."/>
            <person name="Mueller R.-W."/>
            <person name="Bruemmer F."/>
            <person name="Labrenz M."/>
            <person name="Spormann A.M."/>
            <person name="Op den Camp H."/>
            <person name="Overmann J."/>
            <person name="Amann R."/>
            <person name="Jetten M.S.M."/>
            <person name="Mascher T."/>
            <person name="Medema M.H."/>
            <person name="Devos D.P."/>
            <person name="Kaster A.-K."/>
            <person name="Ovreas L."/>
            <person name="Rohde M."/>
            <person name="Galperin M.Y."/>
            <person name="Jogler C."/>
        </authorList>
    </citation>
    <scope>NUCLEOTIDE SEQUENCE [LARGE SCALE GENOMIC DNA]</scope>
    <source>
        <strain evidence="2 3">Mal4</strain>
    </source>
</reference>
<proteinExistence type="predicted"/>
<dbReference type="Proteomes" id="UP000320496">
    <property type="component" value="Chromosome"/>
</dbReference>
<keyword evidence="3" id="KW-1185">Reference proteome</keyword>
<protein>
    <recommendedName>
        <fullName evidence="1">TadE-like domain-containing protein</fullName>
    </recommendedName>
</protein>
<gene>
    <name evidence="2" type="ORF">Mal4_57920</name>
</gene>
<evidence type="ECO:0000313" key="3">
    <source>
        <dbReference type="Proteomes" id="UP000320496"/>
    </source>
</evidence>
<organism evidence="2 3">
    <name type="scientific">Maioricimonas rarisocia</name>
    <dbReference type="NCBI Taxonomy" id="2528026"/>
    <lineage>
        <taxon>Bacteria</taxon>
        <taxon>Pseudomonadati</taxon>
        <taxon>Planctomycetota</taxon>
        <taxon>Planctomycetia</taxon>
        <taxon>Planctomycetales</taxon>
        <taxon>Planctomycetaceae</taxon>
        <taxon>Maioricimonas</taxon>
    </lineage>
</organism>
<name>A0A517ZG21_9PLAN</name>
<dbReference type="EMBL" id="CP036275">
    <property type="protein sequence ID" value="QDU41425.1"/>
    <property type="molecule type" value="Genomic_DNA"/>
</dbReference>
<dbReference type="KEGG" id="mri:Mal4_57920"/>
<feature type="domain" description="TadE-like" evidence="1">
    <location>
        <begin position="2"/>
        <end position="34"/>
    </location>
</feature>
<evidence type="ECO:0000313" key="2">
    <source>
        <dbReference type="EMBL" id="QDU41425.1"/>
    </source>
</evidence>